<dbReference type="Proteomes" id="UP001159363">
    <property type="component" value="Chromosome 10"/>
</dbReference>
<reference evidence="2 3" key="1">
    <citation type="submission" date="2023-02" db="EMBL/GenBank/DDBJ databases">
        <title>LHISI_Scaffold_Assembly.</title>
        <authorList>
            <person name="Stuart O.P."/>
            <person name="Cleave R."/>
            <person name="Magrath M.J.L."/>
            <person name="Mikheyev A.S."/>
        </authorList>
    </citation>
    <scope>NUCLEOTIDE SEQUENCE [LARGE SCALE GENOMIC DNA]</scope>
    <source>
        <strain evidence="2">Daus_M_001</strain>
        <tissue evidence="2">Leg muscle</tissue>
    </source>
</reference>
<proteinExistence type="predicted"/>
<organism evidence="2 3">
    <name type="scientific">Dryococelus australis</name>
    <dbReference type="NCBI Taxonomy" id="614101"/>
    <lineage>
        <taxon>Eukaryota</taxon>
        <taxon>Metazoa</taxon>
        <taxon>Ecdysozoa</taxon>
        <taxon>Arthropoda</taxon>
        <taxon>Hexapoda</taxon>
        <taxon>Insecta</taxon>
        <taxon>Pterygota</taxon>
        <taxon>Neoptera</taxon>
        <taxon>Polyneoptera</taxon>
        <taxon>Phasmatodea</taxon>
        <taxon>Verophasmatodea</taxon>
        <taxon>Anareolatae</taxon>
        <taxon>Phasmatidae</taxon>
        <taxon>Eurycanthinae</taxon>
        <taxon>Dryococelus</taxon>
    </lineage>
</organism>
<feature type="chain" id="PRO_5046104677" description="DUF4371 domain-containing protein" evidence="1">
    <location>
        <begin position="17"/>
        <end position="259"/>
    </location>
</feature>
<sequence length="259" mass="29461">MCVIQIIASLLASTKAIYKSAYYIAKNDRPYSDHFGFLELQQLNGVDIGVGLHSRYSAVEIIDHILKEMKCKIIRQILEISGKLSIIFDESTSLGATSTLIVYLKCEVSNELPPYFLFLDLIELPDQKSETVFEHLLNCLNKHGFHDNYLKENLVAFASDGASVMLRKNSGIAKKLVTKYTNIVLWHCMNRRLEWPLNDAVDERQLNECAAQLDQQVKKIGKLLCTRWSGTVLPPCIIIFPHQKMTKVEVRLSKQCTVD</sequence>
<comment type="caution">
    <text evidence="2">The sequence shown here is derived from an EMBL/GenBank/DDBJ whole genome shotgun (WGS) entry which is preliminary data.</text>
</comment>
<evidence type="ECO:0008006" key="4">
    <source>
        <dbReference type="Google" id="ProtNLM"/>
    </source>
</evidence>
<evidence type="ECO:0000256" key="1">
    <source>
        <dbReference type="SAM" id="SignalP"/>
    </source>
</evidence>
<name>A0ABQ9GLH9_9NEOP</name>
<protein>
    <recommendedName>
        <fullName evidence="4">DUF4371 domain-containing protein</fullName>
    </recommendedName>
</protein>
<evidence type="ECO:0000313" key="2">
    <source>
        <dbReference type="EMBL" id="KAJ8872858.1"/>
    </source>
</evidence>
<evidence type="ECO:0000313" key="3">
    <source>
        <dbReference type="Proteomes" id="UP001159363"/>
    </source>
</evidence>
<feature type="signal peptide" evidence="1">
    <location>
        <begin position="1"/>
        <end position="16"/>
    </location>
</feature>
<keyword evidence="1" id="KW-0732">Signal</keyword>
<dbReference type="EMBL" id="JARBHB010000011">
    <property type="protein sequence ID" value="KAJ8872858.1"/>
    <property type="molecule type" value="Genomic_DNA"/>
</dbReference>
<dbReference type="PANTHER" id="PTHR46880">
    <property type="entry name" value="RAS-ASSOCIATING DOMAIN-CONTAINING PROTEIN"/>
    <property type="match status" value="1"/>
</dbReference>
<accession>A0ABQ9GLH9</accession>
<keyword evidence="3" id="KW-1185">Reference proteome</keyword>
<dbReference type="PANTHER" id="PTHR46880:SF8">
    <property type="entry name" value="E3 SUMO-PROTEIN LIGASE KIAA1586"/>
    <property type="match status" value="1"/>
</dbReference>
<gene>
    <name evidence="2" type="ORF">PR048_026474</name>
</gene>